<dbReference type="PANTHER" id="PTHR15032:SF4">
    <property type="entry name" value="N-ACYL-PHOSPHATIDYLETHANOLAMINE-HYDROLYZING PHOSPHOLIPASE D"/>
    <property type="match status" value="1"/>
</dbReference>
<dbReference type="InterPro" id="IPR001279">
    <property type="entry name" value="Metallo-B-lactamas"/>
</dbReference>
<gene>
    <name evidence="2" type="ORF">SAMN05661053_0591</name>
</gene>
<dbReference type="InterPro" id="IPR036866">
    <property type="entry name" value="RibonucZ/Hydroxyglut_hydro"/>
</dbReference>
<dbReference type="RefSeq" id="WP_109572029.1">
    <property type="nucleotide sequence ID" value="NZ_UHJL01000001.1"/>
</dbReference>
<dbReference type="InterPro" id="IPR024884">
    <property type="entry name" value="NAPE-PLD"/>
</dbReference>
<dbReference type="SUPFAM" id="SSF56281">
    <property type="entry name" value="Metallo-hydrolase/oxidoreductase"/>
    <property type="match status" value="1"/>
</dbReference>
<feature type="domain" description="Metallo-beta-lactamase" evidence="1">
    <location>
        <begin position="118"/>
        <end position="312"/>
    </location>
</feature>
<sequence>MITTIILTVLFLLGDAGVLFLSQESFGKLPQGKRLERVKKSPHYDGKQFVNDEETEFMTGNKSTLTVWREFMFNKKKNTVPDTAIHAIKTDLRKLPNDKDWIVWFGHSSYLVNLSGKKILVDPVFYKGSPVKFANKMFKGTDIYKPADMPDIDYLIITHDHWDHLDYETVTELEPRVKKVITALGVGSHLEYWHYPVSKLIELDWWEKAQLGDSTRVTATPARHFSGRDLHKNKTFWASFVYESPTRTIWIGGDGGYGSHYSKIKANFPNIDLGILENGQYNPDWAQVHTMPQYLGREMLELGAKRYLTVHHSKFCLSKHPYYEPLENAKKAAKESGKPLLMPLIGEVIYLD</sequence>
<evidence type="ECO:0000313" key="3">
    <source>
        <dbReference type="Proteomes" id="UP000255423"/>
    </source>
</evidence>
<proteinExistence type="predicted"/>
<dbReference type="GO" id="GO:0008270">
    <property type="term" value="F:zinc ion binding"/>
    <property type="evidence" value="ECO:0007669"/>
    <property type="project" value="InterPro"/>
</dbReference>
<reference evidence="2 3" key="1">
    <citation type="submission" date="2017-08" db="EMBL/GenBank/DDBJ databases">
        <authorList>
            <person name="de Groot N.N."/>
        </authorList>
    </citation>
    <scope>NUCLEOTIDE SEQUENCE [LARGE SCALE GENOMIC DNA]</scope>
    <source>
        <strain evidence="2 3">HM2</strain>
    </source>
</reference>
<dbReference type="EMBL" id="UHJL01000001">
    <property type="protein sequence ID" value="SUQ19360.1"/>
    <property type="molecule type" value="Genomic_DNA"/>
</dbReference>
<dbReference type="Gene3D" id="3.60.15.10">
    <property type="entry name" value="Ribonuclease Z/Hydroxyacylglutathione hydrolase-like"/>
    <property type="match status" value="1"/>
</dbReference>
<organism evidence="2 3">
    <name type="scientific">Fibrobacter succinogenes</name>
    <name type="common">Bacteroides succinogenes</name>
    <dbReference type="NCBI Taxonomy" id="833"/>
    <lineage>
        <taxon>Bacteria</taxon>
        <taxon>Pseudomonadati</taxon>
        <taxon>Fibrobacterota</taxon>
        <taxon>Fibrobacteria</taxon>
        <taxon>Fibrobacterales</taxon>
        <taxon>Fibrobacteraceae</taxon>
        <taxon>Fibrobacter</taxon>
    </lineage>
</organism>
<evidence type="ECO:0000313" key="2">
    <source>
        <dbReference type="EMBL" id="SUQ19360.1"/>
    </source>
</evidence>
<dbReference type="GO" id="GO:0070290">
    <property type="term" value="F:N-acylphosphatidylethanolamine-specific phospholipase D activity"/>
    <property type="evidence" value="ECO:0007669"/>
    <property type="project" value="InterPro"/>
</dbReference>
<dbReference type="Proteomes" id="UP000255423">
    <property type="component" value="Unassembled WGS sequence"/>
</dbReference>
<name>A0A380RUY1_FIBSU</name>
<dbReference type="GO" id="GO:0005737">
    <property type="term" value="C:cytoplasm"/>
    <property type="evidence" value="ECO:0007669"/>
    <property type="project" value="TreeGrafter"/>
</dbReference>
<evidence type="ECO:0000259" key="1">
    <source>
        <dbReference type="Pfam" id="PF12706"/>
    </source>
</evidence>
<protein>
    <submittedName>
        <fullName evidence="2">L-ascorbate metabolism protein UlaG, beta-lactamase superfamily</fullName>
    </submittedName>
</protein>
<dbReference type="AlphaFoldDB" id="A0A380RUY1"/>
<dbReference type="PANTHER" id="PTHR15032">
    <property type="entry name" value="N-ACYL-PHOSPHATIDYLETHANOLAMINE-HYDROLYZING PHOSPHOLIPASE D"/>
    <property type="match status" value="1"/>
</dbReference>
<dbReference type="Pfam" id="PF12706">
    <property type="entry name" value="Lactamase_B_2"/>
    <property type="match status" value="1"/>
</dbReference>
<accession>A0A380RUY1</accession>
<dbReference type="PIRSF" id="PIRSF038896">
    <property type="entry name" value="NAPE-PLD"/>
    <property type="match status" value="1"/>
</dbReference>